<dbReference type="Pfam" id="PF02254">
    <property type="entry name" value="TrkA_N"/>
    <property type="match status" value="1"/>
</dbReference>
<dbReference type="OrthoDB" id="3208998at2"/>
<dbReference type="AlphaFoldDB" id="A0A022KWC9"/>
<dbReference type="InterPro" id="IPR003148">
    <property type="entry name" value="RCK_N"/>
</dbReference>
<dbReference type="InterPro" id="IPR036721">
    <property type="entry name" value="RCK_C_sf"/>
</dbReference>
<evidence type="ECO:0000313" key="3">
    <source>
        <dbReference type="EMBL" id="EYT48510.1"/>
    </source>
</evidence>
<dbReference type="HOGENOM" id="CLU_046525_2_4_11"/>
<dbReference type="GO" id="GO:0006813">
    <property type="term" value="P:potassium ion transport"/>
    <property type="evidence" value="ECO:0007669"/>
    <property type="project" value="InterPro"/>
</dbReference>
<keyword evidence="4" id="KW-1185">Reference proteome</keyword>
<dbReference type="Proteomes" id="UP000019754">
    <property type="component" value="Unassembled WGS sequence"/>
</dbReference>
<accession>A0A022KWC9</accession>
<comment type="caution">
    <text evidence="3">The sequence shown here is derived from an EMBL/GenBank/DDBJ whole genome shotgun (WGS) entry which is preliminary data.</text>
</comment>
<feature type="domain" description="RCK C-terminal" evidence="2">
    <location>
        <begin position="134"/>
        <end position="215"/>
    </location>
</feature>
<protein>
    <submittedName>
        <fullName evidence="3">Potassium transporter TrkA</fullName>
    </submittedName>
</protein>
<gene>
    <name evidence="3" type="ORF">D641_0111440</name>
</gene>
<dbReference type="RefSeq" id="WP_042343165.1">
    <property type="nucleotide sequence ID" value="NZ_AORC01000014.1"/>
</dbReference>
<dbReference type="EMBL" id="AORC01000014">
    <property type="protein sequence ID" value="EYT48510.1"/>
    <property type="molecule type" value="Genomic_DNA"/>
</dbReference>
<dbReference type="PROSITE" id="PS51201">
    <property type="entry name" value="RCK_N"/>
    <property type="match status" value="1"/>
</dbReference>
<evidence type="ECO:0000313" key="4">
    <source>
        <dbReference type="Proteomes" id="UP000019754"/>
    </source>
</evidence>
<dbReference type="InterPro" id="IPR050721">
    <property type="entry name" value="Trk_Ktr_HKT_K-transport"/>
</dbReference>
<dbReference type="PANTHER" id="PTHR43833:SF8">
    <property type="entry name" value="TRK SYSTEM POTASSIUM UPTAKE PROTEIN TRKA"/>
    <property type="match status" value="1"/>
</dbReference>
<dbReference type="InterPro" id="IPR036291">
    <property type="entry name" value="NAD(P)-bd_dom_sf"/>
</dbReference>
<dbReference type="STRING" id="1249481.D641_0111440"/>
<dbReference type="Gene3D" id="3.30.70.1450">
    <property type="entry name" value="Regulator of K+ conductance, C-terminal domain"/>
    <property type="match status" value="1"/>
</dbReference>
<feature type="domain" description="RCK N-terminal" evidence="1">
    <location>
        <begin position="1"/>
        <end position="118"/>
    </location>
</feature>
<evidence type="ECO:0000259" key="2">
    <source>
        <dbReference type="PROSITE" id="PS51202"/>
    </source>
</evidence>
<name>A0A022KWC9_9MICO</name>
<dbReference type="PROSITE" id="PS51202">
    <property type="entry name" value="RCK_C"/>
    <property type="match status" value="1"/>
</dbReference>
<organism evidence="3 4">
    <name type="scientific">Brachybacterium muris UCD-AY4</name>
    <dbReference type="NCBI Taxonomy" id="1249481"/>
    <lineage>
        <taxon>Bacteria</taxon>
        <taxon>Bacillati</taxon>
        <taxon>Actinomycetota</taxon>
        <taxon>Actinomycetes</taxon>
        <taxon>Micrococcales</taxon>
        <taxon>Dermabacteraceae</taxon>
        <taxon>Brachybacterium</taxon>
    </lineage>
</organism>
<dbReference type="GO" id="GO:0008324">
    <property type="term" value="F:monoatomic cation transmembrane transporter activity"/>
    <property type="evidence" value="ECO:0007669"/>
    <property type="project" value="InterPro"/>
</dbReference>
<dbReference type="SUPFAM" id="SSF116726">
    <property type="entry name" value="TrkA C-terminal domain-like"/>
    <property type="match status" value="1"/>
</dbReference>
<reference evidence="3 4" key="1">
    <citation type="journal article" date="2013" name="Genome Announc.">
        <title>Draft genome sequence of an Actinobacterium, Brachybacterium muris strain UCD-AY4.</title>
        <authorList>
            <person name="Lo J.R."/>
            <person name="Lang J.M."/>
            <person name="Darling A.E."/>
            <person name="Eisen J.A."/>
            <person name="Coil D.A."/>
        </authorList>
    </citation>
    <scope>NUCLEOTIDE SEQUENCE [LARGE SCALE GENOMIC DNA]</scope>
    <source>
        <strain evidence="3 4">UCD-AY4</strain>
    </source>
</reference>
<evidence type="ECO:0000259" key="1">
    <source>
        <dbReference type="PROSITE" id="PS51201"/>
    </source>
</evidence>
<dbReference type="Pfam" id="PF02080">
    <property type="entry name" value="TrkA_C"/>
    <property type="match status" value="1"/>
</dbReference>
<dbReference type="InterPro" id="IPR006037">
    <property type="entry name" value="RCK_C"/>
</dbReference>
<dbReference type="PANTHER" id="PTHR43833">
    <property type="entry name" value="POTASSIUM CHANNEL PROTEIN 2-RELATED-RELATED"/>
    <property type="match status" value="1"/>
</dbReference>
<proteinExistence type="predicted"/>
<dbReference type="Gene3D" id="3.40.50.720">
    <property type="entry name" value="NAD(P)-binding Rossmann-like Domain"/>
    <property type="match status" value="1"/>
</dbReference>
<dbReference type="SUPFAM" id="SSF51735">
    <property type="entry name" value="NAD(P)-binding Rossmann-fold domains"/>
    <property type="match status" value="1"/>
</dbReference>
<sequence>MHFVIMGCGRVGAMLALSLDERGHSVAVIDQEPAAFSRLGRDFAGQTVAGMGFDRATLERARVREAAGFAAVSSGDNSNIIAARVVREEFGVRRVVARIYDPHRAEVYERLGIATVPTVRWASAQVMNRLLPGVPERQYRDVSGTLTMIAAEPHPSWIGTALTEMERVTGSRVVHLTRFGEGELPRPDAHLQQGDRLHLMVPTADLARVETLLSHQRDEDEVRESFDRALRGEQS</sequence>